<protein>
    <submittedName>
        <fullName evidence="1">Uncharacterized protein</fullName>
    </submittedName>
</protein>
<name>A0A2X2Y8K2_CLOPF</name>
<evidence type="ECO:0000313" key="1">
    <source>
        <dbReference type="EMBL" id="SQB59907.1"/>
    </source>
</evidence>
<dbReference type="Proteomes" id="UP000249986">
    <property type="component" value="Unassembled WGS sequence"/>
</dbReference>
<reference evidence="1 2" key="1">
    <citation type="submission" date="2018-06" db="EMBL/GenBank/DDBJ databases">
        <authorList>
            <consortium name="Pathogen Informatics"/>
            <person name="Doyle S."/>
        </authorList>
    </citation>
    <scope>NUCLEOTIDE SEQUENCE [LARGE SCALE GENOMIC DNA]</scope>
    <source>
        <strain evidence="1 2">NCTC10719</strain>
    </source>
</reference>
<proteinExistence type="predicted"/>
<sequence length="64" mass="7708">MDNSITNIIFQLEEFCRLEPKCWNNVLIKVEKIYEKYGDISYIEAEDNLIFIDRNGEIVRCLYE</sequence>
<organism evidence="1 2">
    <name type="scientific">Clostridium perfringens</name>
    <dbReference type="NCBI Taxonomy" id="1502"/>
    <lineage>
        <taxon>Bacteria</taxon>
        <taxon>Bacillati</taxon>
        <taxon>Bacillota</taxon>
        <taxon>Clostridia</taxon>
        <taxon>Eubacteriales</taxon>
        <taxon>Clostridiaceae</taxon>
        <taxon>Clostridium</taxon>
    </lineage>
</organism>
<gene>
    <name evidence="1" type="ORF">NCTC10719_01450</name>
</gene>
<accession>A0A2X2Y8K2</accession>
<evidence type="ECO:0000313" key="2">
    <source>
        <dbReference type="Proteomes" id="UP000249986"/>
    </source>
</evidence>
<dbReference type="EMBL" id="UAWG01000009">
    <property type="protein sequence ID" value="SQB59907.1"/>
    <property type="molecule type" value="Genomic_DNA"/>
</dbReference>
<dbReference type="RefSeq" id="WP_111926350.1">
    <property type="nucleotide sequence ID" value="NZ_UAWG01000009.1"/>
</dbReference>
<dbReference type="AlphaFoldDB" id="A0A2X2Y8K2"/>